<accession>A0A4Y2H8L0</accession>
<dbReference type="Proteomes" id="UP000499080">
    <property type="component" value="Unassembled WGS sequence"/>
</dbReference>
<feature type="region of interest" description="Disordered" evidence="1">
    <location>
        <begin position="82"/>
        <end position="101"/>
    </location>
</feature>
<protein>
    <submittedName>
        <fullName evidence="3">Uncharacterized protein</fullName>
    </submittedName>
</protein>
<keyword evidence="2" id="KW-0732">Signal</keyword>
<evidence type="ECO:0000313" key="3">
    <source>
        <dbReference type="EMBL" id="GBM61315.1"/>
    </source>
</evidence>
<proteinExistence type="predicted"/>
<gene>
    <name evidence="3" type="ORF">AVEN_9587_1</name>
</gene>
<feature type="chain" id="PRO_5021193076" evidence="2">
    <location>
        <begin position="21"/>
        <end position="210"/>
    </location>
</feature>
<dbReference type="OrthoDB" id="8067603at2759"/>
<evidence type="ECO:0000256" key="2">
    <source>
        <dbReference type="SAM" id="SignalP"/>
    </source>
</evidence>
<dbReference type="AlphaFoldDB" id="A0A4Y2H8L0"/>
<organism evidence="3 4">
    <name type="scientific">Araneus ventricosus</name>
    <name type="common">Orbweaver spider</name>
    <name type="synonym">Epeira ventricosa</name>
    <dbReference type="NCBI Taxonomy" id="182803"/>
    <lineage>
        <taxon>Eukaryota</taxon>
        <taxon>Metazoa</taxon>
        <taxon>Ecdysozoa</taxon>
        <taxon>Arthropoda</taxon>
        <taxon>Chelicerata</taxon>
        <taxon>Arachnida</taxon>
        <taxon>Araneae</taxon>
        <taxon>Araneomorphae</taxon>
        <taxon>Entelegynae</taxon>
        <taxon>Araneoidea</taxon>
        <taxon>Araneidae</taxon>
        <taxon>Araneus</taxon>
    </lineage>
</organism>
<name>A0A4Y2H8L0_ARAVE</name>
<feature type="signal peptide" evidence="2">
    <location>
        <begin position="1"/>
        <end position="20"/>
    </location>
</feature>
<keyword evidence="4" id="KW-1185">Reference proteome</keyword>
<evidence type="ECO:0000313" key="4">
    <source>
        <dbReference type="Proteomes" id="UP000499080"/>
    </source>
</evidence>
<comment type="caution">
    <text evidence="3">The sequence shown here is derived from an EMBL/GenBank/DDBJ whole genome shotgun (WGS) entry which is preliminary data.</text>
</comment>
<evidence type="ECO:0000256" key="1">
    <source>
        <dbReference type="SAM" id="MobiDB-lite"/>
    </source>
</evidence>
<sequence length="210" mass="22964">MHFLESLLWKFLSLLAGIQALDLVAISSHLQVVSTGLHGDVSRHFSSRAPGHTLQVEDRLERLSGQVAAGKRPGCFRAAYTARSGSQSSTPSPPSPSSTLPLIQKSDVVPSFTFIAPSSANGEDFFHCDHFPLTLNDIRNSHVDSNRSERYVFSAANWTKFTRLAAITPNMVENSSIDEAVYAITKVMNDAENAAIPKANNVGRKQNKPW</sequence>
<dbReference type="EMBL" id="BGPR01001762">
    <property type="protein sequence ID" value="GBM61315.1"/>
    <property type="molecule type" value="Genomic_DNA"/>
</dbReference>
<reference evidence="3 4" key="1">
    <citation type="journal article" date="2019" name="Sci. Rep.">
        <title>Orb-weaving spider Araneus ventricosus genome elucidates the spidroin gene catalogue.</title>
        <authorList>
            <person name="Kono N."/>
            <person name="Nakamura H."/>
            <person name="Ohtoshi R."/>
            <person name="Moran D.A.P."/>
            <person name="Shinohara A."/>
            <person name="Yoshida Y."/>
            <person name="Fujiwara M."/>
            <person name="Mori M."/>
            <person name="Tomita M."/>
            <person name="Arakawa K."/>
        </authorList>
    </citation>
    <scope>NUCLEOTIDE SEQUENCE [LARGE SCALE GENOMIC DNA]</scope>
</reference>